<dbReference type="SUPFAM" id="SSF47781">
    <property type="entry name" value="RuvA domain 2-like"/>
    <property type="match status" value="1"/>
</dbReference>
<dbReference type="Pfam" id="PF12836">
    <property type="entry name" value="HHH_3"/>
    <property type="match status" value="1"/>
</dbReference>
<evidence type="ECO:0000313" key="4">
    <source>
        <dbReference type="EMBL" id="TCV94409.1"/>
    </source>
</evidence>
<dbReference type="InterPro" id="IPR004509">
    <property type="entry name" value="Competence_ComEA_HhH"/>
</dbReference>
<dbReference type="PANTHER" id="PTHR21180:SF32">
    <property type="entry name" value="ENDONUCLEASE_EXONUCLEASE_PHOSPHATASE FAMILY DOMAIN-CONTAINING PROTEIN 1"/>
    <property type="match status" value="1"/>
</dbReference>
<evidence type="ECO:0000313" key="5">
    <source>
        <dbReference type="Proteomes" id="UP000295719"/>
    </source>
</evidence>
<evidence type="ECO:0000256" key="2">
    <source>
        <dbReference type="SAM" id="SignalP"/>
    </source>
</evidence>
<sequence length="234" mass="24338">MRLTTLPACGMMLMASLLFGSFHSALAGPAPAPRHAPAAAVNSSGPSTLQPGEDEDDEAEDSADASLEDRFAKPKDGGKSSDKGDSIEKHRGDAVLAEKGDSTAEGRSLSALIEKDDSAAPAKQTKAAAEKDSGGPRPSEPSAADNKAKKNRHSGGSRNTTTEKAKEGSDDKVNINTADAEDLADALNGIGPKKAEAIISYREKNGPFTNIEDLSKVKGIGPAIIKRNKDIIDF</sequence>
<feature type="compositionally biased region" description="Basic and acidic residues" evidence="1">
    <location>
        <begin position="161"/>
        <end position="173"/>
    </location>
</feature>
<feature type="signal peptide" evidence="2">
    <location>
        <begin position="1"/>
        <end position="27"/>
    </location>
</feature>
<comment type="caution">
    <text evidence="4">The sequence shown here is derived from an EMBL/GenBank/DDBJ whole genome shotgun (WGS) entry which is preliminary data.</text>
</comment>
<dbReference type="Proteomes" id="UP000295719">
    <property type="component" value="Unassembled WGS sequence"/>
</dbReference>
<feature type="compositionally biased region" description="Acidic residues" evidence="1">
    <location>
        <begin position="52"/>
        <end position="63"/>
    </location>
</feature>
<dbReference type="InterPro" id="IPR010994">
    <property type="entry name" value="RuvA_2-like"/>
</dbReference>
<feature type="chain" id="PRO_5020680234" evidence="2">
    <location>
        <begin position="28"/>
        <end position="234"/>
    </location>
</feature>
<keyword evidence="5" id="KW-1185">Reference proteome</keyword>
<dbReference type="GO" id="GO:0003677">
    <property type="term" value="F:DNA binding"/>
    <property type="evidence" value="ECO:0007669"/>
    <property type="project" value="InterPro"/>
</dbReference>
<feature type="compositionally biased region" description="Low complexity" evidence="1">
    <location>
        <begin position="29"/>
        <end position="40"/>
    </location>
</feature>
<dbReference type="GO" id="GO:0006281">
    <property type="term" value="P:DNA repair"/>
    <property type="evidence" value="ECO:0007669"/>
    <property type="project" value="InterPro"/>
</dbReference>
<dbReference type="Gene3D" id="1.10.150.280">
    <property type="entry name" value="AF1531-like domain"/>
    <property type="match status" value="1"/>
</dbReference>
<protein>
    <submittedName>
        <fullName evidence="4">ComEA protein</fullName>
    </submittedName>
</protein>
<evidence type="ECO:0000256" key="1">
    <source>
        <dbReference type="SAM" id="MobiDB-lite"/>
    </source>
</evidence>
<evidence type="ECO:0000259" key="3">
    <source>
        <dbReference type="SMART" id="SM00278"/>
    </source>
</evidence>
<dbReference type="GO" id="GO:0015627">
    <property type="term" value="C:type II protein secretion system complex"/>
    <property type="evidence" value="ECO:0007669"/>
    <property type="project" value="TreeGrafter"/>
</dbReference>
<dbReference type="GO" id="GO:0015628">
    <property type="term" value="P:protein secretion by the type II secretion system"/>
    <property type="evidence" value="ECO:0007669"/>
    <property type="project" value="TreeGrafter"/>
</dbReference>
<dbReference type="InterPro" id="IPR003583">
    <property type="entry name" value="Hlx-hairpin-Hlx_DNA-bd_motif"/>
</dbReference>
<dbReference type="SMART" id="SM00278">
    <property type="entry name" value="HhH1"/>
    <property type="match status" value="2"/>
</dbReference>
<dbReference type="EMBL" id="SMCR01000007">
    <property type="protein sequence ID" value="TCV94409.1"/>
    <property type="molecule type" value="Genomic_DNA"/>
</dbReference>
<accession>A0A4V2W448</accession>
<feature type="compositionally biased region" description="Polar residues" evidence="1">
    <location>
        <begin position="41"/>
        <end position="50"/>
    </location>
</feature>
<feature type="region of interest" description="Disordered" evidence="1">
    <location>
        <begin position="29"/>
        <end position="174"/>
    </location>
</feature>
<dbReference type="InterPro" id="IPR051675">
    <property type="entry name" value="Endo/Exo/Phosphatase_dom_1"/>
</dbReference>
<dbReference type="PANTHER" id="PTHR21180">
    <property type="entry name" value="ENDONUCLEASE/EXONUCLEASE/PHOSPHATASE FAMILY DOMAIN-CONTAINING PROTEIN 1"/>
    <property type="match status" value="1"/>
</dbReference>
<feature type="compositionally biased region" description="Basic and acidic residues" evidence="1">
    <location>
        <begin position="67"/>
        <end position="104"/>
    </location>
</feature>
<dbReference type="NCBIfam" id="TIGR00426">
    <property type="entry name" value="competence protein ComEA helix-hairpin-helix repeat region"/>
    <property type="match status" value="1"/>
</dbReference>
<keyword evidence="2" id="KW-0732">Signal</keyword>
<name>A0A4V2W448_9GAMM</name>
<dbReference type="AlphaFoldDB" id="A0A4V2W448"/>
<gene>
    <name evidence="4" type="ORF">EDC52_107151</name>
</gene>
<feature type="domain" description="Helix-hairpin-helix DNA-binding motif class 1" evidence="3">
    <location>
        <begin position="182"/>
        <end position="201"/>
    </location>
</feature>
<organism evidence="4 5">
    <name type="scientific">Biostraticola tofi</name>
    <dbReference type="NCBI Taxonomy" id="466109"/>
    <lineage>
        <taxon>Bacteria</taxon>
        <taxon>Pseudomonadati</taxon>
        <taxon>Pseudomonadota</taxon>
        <taxon>Gammaproteobacteria</taxon>
        <taxon>Enterobacterales</taxon>
        <taxon>Bruguierivoracaceae</taxon>
        <taxon>Biostraticola</taxon>
    </lineage>
</organism>
<proteinExistence type="predicted"/>
<reference evidence="4 5" key="1">
    <citation type="submission" date="2019-03" db="EMBL/GenBank/DDBJ databases">
        <title>Genomic Encyclopedia of Type Strains, Phase IV (KMG-IV): sequencing the most valuable type-strain genomes for metagenomic binning, comparative biology and taxonomic classification.</title>
        <authorList>
            <person name="Goeker M."/>
        </authorList>
    </citation>
    <scope>NUCLEOTIDE SEQUENCE [LARGE SCALE GENOMIC DNA]</scope>
    <source>
        <strain evidence="4 5">DSM 19580</strain>
    </source>
</reference>
<feature type="domain" description="Helix-hairpin-helix DNA-binding motif class 1" evidence="3">
    <location>
        <begin position="212"/>
        <end position="231"/>
    </location>
</feature>